<proteinExistence type="predicted"/>
<feature type="compositionally biased region" description="Low complexity" evidence="1">
    <location>
        <begin position="137"/>
        <end position="149"/>
    </location>
</feature>
<dbReference type="EMBL" id="JACVVK020000460">
    <property type="protein sequence ID" value="KAK7473718.1"/>
    <property type="molecule type" value="Genomic_DNA"/>
</dbReference>
<sequence>MEGQTNRQVSSAGHPRRVSHPKGSRRPVSCSGYREKRPVYNDNSPGDRENSPGYRKNSSACHDDCSEHHENNAHPLRSPRPASSSGYLGHHHQPRSGEDTRSPSASGERHRHPRRTSRPASSTVYSGSRLYAKRSSRPSSGYPGRSSPTRSKRPWTAPVSGHRSHRGRVIIDVDVS</sequence>
<accession>A0ABD0JFU8</accession>
<evidence type="ECO:0000313" key="3">
    <source>
        <dbReference type="Proteomes" id="UP001519460"/>
    </source>
</evidence>
<feature type="compositionally biased region" description="Polar residues" evidence="1">
    <location>
        <begin position="1"/>
        <end position="11"/>
    </location>
</feature>
<feature type="compositionally biased region" description="Basic and acidic residues" evidence="1">
    <location>
        <begin position="61"/>
        <end position="72"/>
    </location>
</feature>
<gene>
    <name evidence="2" type="ORF">BaRGS_00035045</name>
</gene>
<keyword evidence="3" id="KW-1185">Reference proteome</keyword>
<reference evidence="2 3" key="1">
    <citation type="journal article" date="2023" name="Sci. Data">
        <title>Genome assembly of the Korean intertidal mud-creeper Batillaria attramentaria.</title>
        <authorList>
            <person name="Patra A.K."/>
            <person name="Ho P.T."/>
            <person name="Jun S."/>
            <person name="Lee S.J."/>
            <person name="Kim Y."/>
            <person name="Won Y.J."/>
        </authorList>
    </citation>
    <scope>NUCLEOTIDE SEQUENCE [LARGE SCALE GENOMIC DNA]</scope>
    <source>
        <strain evidence="2">Wonlab-2016</strain>
    </source>
</reference>
<evidence type="ECO:0000256" key="1">
    <source>
        <dbReference type="SAM" id="MobiDB-lite"/>
    </source>
</evidence>
<comment type="caution">
    <text evidence="2">The sequence shown here is derived from an EMBL/GenBank/DDBJ whole genome shotgun (WGS) entry which is preliminary data.</text>
</comment>
<feature type="region of interest" description="Disordered" evidence="1">
    <location>
        <begin position="1"/>
        <end position="176"/>
    </location>
</feature>
<protein>
    <submittedName>
        <fullName evidence="2">Uncharacterized protein</fullName>
    </submittedName>
</protein>
<organism evidence="2 3">
    <name type="scientific">Batillaria attramentaria</name>
    <dbReference type="NCBI Taxonomy" id="370345"/>
    <lineage>
        <taxon>Eukaryota</taxon>
        <taxon>Metazoa</taxon>
        <taxon>Spiralia</taxon>
        <taxon>Lophotrochozoa</taxon>
        <taxon>Mollusca</taxon>
        <taxon>Gastropoda</taxon>
        <taxon>Caenogastropoda</taxon>
        <taxon>Sorbeoconcha</taxon>
        <taxon>Cerithioidea</taxon>
        <taxon>Batillariidae</taxon>
        <taxon>Batillaria</taxon>
    </lineage>
</organism>
<dbReference type="Proteomes" id="UP001519460">
    <property type="component" value="Unassembled WGS sequence"/>
</dbReference>
<feature type="compositionally biased region" description="Basic residues" evidence="1">
    <location>
        <begin position="14"/>
        <end position="25"/>
    </location>
</feature>
<feature type="compositionally biased region" description="Basic and acidic residues" evidence="1">
    <location>
        <begin position="33"/>
        <end position="50"/>
    </location>
</feature>
<dbReference type="AlphaFoldDB" id="A0ABD0JFU8"/>
<name>A0ABD0JFU8_9CAEN</name>
<evidence type="ECO:0000313" key="2">
    <source>
        <dbReference type="EMBL" id="KAK7473718.1"/>
    </source>
</evidence>